<evidence type="ECO:0000256" key="2">
    <source>
        <dbReference type="ARBA" id="ARBA00005582"/>
    </source>
</evidence>
<dbReference type="Proteomes" id="UP000295719">
    <property type="component" value="Unassembled WGS sequence"/>
</dbReference>
<dbReference type="Pfam" id="PF00293">
    <property type="entry name" value="NUDIX"/>
    <property type="match status" value="1"/>
</dbReference>
<evidence type="ECO:0000256" key="4">
    <source>
        <dbReference type="ARBA" id="ARBA00022842"/>
    </source>
</evidence>
<evidence type="ECO:0000256" key="1">
    <source>
        <dbReference type="ARBA" id="ARBA00001946"/>
    </source>
</evidence>
<accession>A0A4R3Z637</accession>
<evidence type="ECO:0000256" key="3">
    <source>
        <dbReference type="ARBA" id="ARBA00022801"/>
    </source>
</evidence>
<evidence type="ECO:0000313" key="6">
    <source>
        <dbReference type="EMBL" id="TCV99944.1"/>
    </source>
</evidence>
<dbReference type="PRINTS" id="PR00502">
    <property type="entry name" value="NUDIXFAMILY"/>
</dbReference>
<sequence length="134" mass="14943">MSLEAVDVVAGILQRQGLIYLAQRDENRDQAGLWELPGGKIEAGESQQVALCREWREEFGVDITPGKYIASHDFVVSGRRIYLHAWHITAYRGVLVPTCHSQCCWITPEDALALPLAPADVPLIVAFMKFTAHQ</sequence>
<keyword evidence="7" id="KW-1185">Reference proteome</keyword>
<dbReference type="GO" id="GO:0044715">
    <property type="term" value="F:8-oxo-dGDP phosphatase activity"/>
    <property type="evidence" value="ECO:0007669"/>
    <property type="project" value="TreeGrafter"/>
</dbReference>
<dbReference type="InterPro" id="IPR015797">
    <property type="entry name" value="NUDIX_hydrolase-like_dom_sf"/>
</dbReference>
<dbReference type="PANTHER" id="PTHR47707:SF2">
    <property type="entry name" value="CTP PYROPHOSPHOHYDROLASE"/>
    <property type="match status" value="1"/>
</dbReference>
<dbReference type="SUPFAM" id="SSF55811">
    <property type="entry name" value="Nudix"/>
    <property type="match status" value="1"/>
</dbReference>
<dbReference type="PANTHER" id="PTHR47707">
    <property type="entry name" value="8-OXO-DGTP DIPHOSPHATASE"/>
    <property type="match status" value="1"/>
</dbReference>
<feature type="domain" description="Nudix hydrolase" evidence="5">
    <location>
        <begin position="4"/>
        <end position="129"/>
    </location>
</feature>
<name>A0A4R3Z637_9GAMM</name>
<dbReference type="OrthoDB" id="9810648at2"/>
<dbReference type="AlphaFoldDB" id="A0A4R3Z637"/>
<organism evidence="6 7">
    <name type="scientific">Biostraticola tofi</name>
    <dbReference type="NCBI Taxonomy" id="466109"/>
    <lineage>
        <taxon>Bacteria</taxon>
        <taxon>Pseudomonadati</taxon>
        <taxon>Pseudomonadota</taxon>
        <taxon>Gammaproteobacteria</taxon>
        <taxon>Enterobacterales</taxon>
        <taxon>Bruguierivoracaceae</taxon>
        <taxon>Biostraticola</taxon>
    </lineage>
</organism>
<comment type="caution">
    <text evidence="6">The sequence shown here is derived from an EMBL/GenBank/DDBJ whole genome shotgun (WGS) entry which is preliminary data.</text>
</comment>
<dbReference type="EMBL" id="SMCR01000001">
    <property type="protein sequence ID" value="TCV99944.1"/>
    <property type="molecule type" value="Genomic_DNA"/>
</dbReference>
<dbReference type="NCBIfam" id="NF007834">
    <property type="entry name" value="PRK10546.1"/>
    <property type="match status" value="1"/>
</dbReference>
<reference evidence="6 7" key="1">
    <citation type="submission" date="2019-03" db="EMBL/GenBank/DDBJ databases">
        <title>Genomic Encyclopedia of Type Strains, Phase IV (KMG-IV): sequencing the most valuable type-strain genomes for metagenomic binning, comparative biology and taxonomic classification.</title>
        <authorList>
            <person name="Goeker M."/>
        </authorList>
    </citation>
    <scope>NUCLEOTIDE SEQUENCE [LARGE SCALE GENOMIC DNA]</scope>
    <source>
        <strain evidence="6 7">DSM 19580</strain>
    </source>
</reference>
<comment type="cofactor">
    <cofactor evidence="1">
        <name>Mg(2+)</name>
        <dbReference type="ChEBI" id="CHEBI:18420"/>
    </cofactor>
</comment>
<evidence type="ECO:0000259" key="5">
    <source>
        <dbReference type="PROSITE" id="PS51462"/>
    </source>
</evidence>
<keyword evidence="3" id="KW-0378">Hydrolase</keyword>
<gene>
    <name evidence="6" type="ORF">EDC52_101286</name>
</gene>
<dbReference type="InterPro" id="IPR047127">
    <property type="entry name" value="MutT-like"/>
</dbReference>
<dbReference type="RefSeq" id="WP_131864072.1">
    <property type="nucleotide sequence ID" value="NZ_SMCR01000001.1"/>
</dbReference>
<dbReference type="GO" id="GO:0006281">
    <property type="term" value="P:DNA repair"/>
    <property type="evidence" value="ECO:0007669"/>
    <property type="project" value="UniProtKB-KW"/>
</dbReference>
<comment type="similarity">
    <text evidence="2">Belongs to the Nudix hydrolase family.</text>
</comment>
<dbReference type="InterPro" id="IPR000086">
    <property type="entry name" value="NUDIX_hydrolase_dom"/>
</dbReference>
<dbReference type="GO" id="GO:0035539">
    <property type="term" value="F:8-oxo-7,8-dihydrodeoxyguanosine triphosphate pyrophosphatase activity"/>
    <property type="evidence" value="ECO:0007669"/>
    <property type="project" value="TreeGrafter"/>
</dbReference>
<dbReference type="GO" id="GO:0008413">
    <property type="term" value="F:8-oxo-7,8-dihydroguanosine triphosphate pyrophosphatase activity"/>
    <property type="evidence" value="ECO:0007669"/>
    <property type="project" value="TreeGrafter"/>
</dbReference>
<proteinExistence type="inferred from homology"/>
<dbReference type="PROSITE" id="PS51462">
    <property type="entry name" value="NUDIX"/>
    <property type="match status" value="1"/>
</dbReference>
<dbReference type="CDD" id="cd03425">
    <property type="entry name" value="NUDIX_MutT_NudA_like"/>
    <property type="match status" value="1"/>
</dbReference>
<keyword evidence="4" id="KW-0460">Magnesium</keyword>
<dbReference type="GO" id="GO:0046872">
    <property type="term" value="F:metal ion binding"/>
    <property type="evidence" value="ECO:0007669"/>
    <property type="project" value="UniProtKB-KW"/>
</dbReference>
<dbReference type="InterPro" id="IPR020476">
    <property type="entry name" value="Nudix_hydrolase"/>
</dbReference>
<dbReference type="Gene3D" id="3.90.79.10">
    <property type="entry name" value="Nucleoside Triphosphate Pyrophosphohydrolase"/>
    <property type="match status" value="1"/>
</dbReference>
<dbReference type="GO" id="GO:0044716">
    <property type="term" value="F:8-oxo-GDP phosphatase activity"/>
    <property type="evidence" value="ECO:0007669"/>
    <property type="project" value="TreeGrafter"/>
</dbReference>
<evidence type="ECO:0000313" key="7">
    <source>
        <dbReference type="Proteomes" id="UP000295719"/>
    </source>
</evidence>
<protein>
    <submittedName>
        <fullName evidence="6">(D)CTP diphosphatase</fullName>
    </submittedName>
</protein>